<reference evidence="2 3" key="1">
    <citation type="submission" date="2020-08" db="EMBL/GenBank/DDBJ databases">
        <title>Genomic Encyclopedia of Type Strains, Phase IV (KMG-IV): sequencing the most valuable type-strain genomes for metagenomic binning, comparative biology and taxonomic classification.</title>
        <authorList>
            <person name="Goeker M."/>
        </authorList>
    </citation>
    <scope>NUCLEOTIDE SEQUENCE [LARGE SCALE GENOMIC DNA]</scope>
    <source>
        <strain evidence="2 3">DSM 45615</strain>
    </source>
</reference>
<dbReference type="EMBL" id="JACHGN010000012">
    <property type="protein sequence ID" value="MBB5135719.1"/>
    <property type="molecule type" value="Genomic_DNA"/>
</dbReference>
<dbReference type="InterPro" id="IPR007055">
    <property type="entry name" value="BON_dom"/>
</dbReference>
<dbReference type="InterPro" id="IPR023393">
    <property type="entry name" value="START-like_dom_sf"/>
</dbReference>
<dbReference type="RefSeq" id="WP_185052661.1">
    <property type="nucleotide sequence ID" value="NZ_BAABIX010000014.1"/>
</dbReference>
<dbReference type="InterPro" id="IPR019587">
    <property type="entry name" value="Polyketide_cyclase/dehydratase"/>
</dbReference>
<evidence type="ECO:0000313" key="3">
    <source>
        <dbReference type="Proteomes" id="UP000578449"/>
    </source>
</evidence>
<proteinExistence type="predicted"/>
<dbReference type="Gene3D" id="3.30.1340.30">
    <property type="match status" value="1"/>
</dbReference>
<keyword evidence="3" id="KW-1185">Reference proteome</keyword>
<evidence type="ECO:0000259" key="1">
    <source>
        <dbReference type="PROSITE" id="PS50914"/>
    </source>
</evidence>
<evidence type="ECO:0000313" key="2">
    <source>
        <dbReference type="EMBL" id="MBB5135719.1"/>
    </source>
</evidence>
<dbReference type="Pfam" id="PF04972">
    <property type="entry name" value="BON"/>
    <property type="match status" value="1"/>
</dbReference>
<sequence>MNARRTAEGPDAGVVFVLRDSQPLRTAAAAGLGACAGAAAAYLLDPDRGRARRARLRDKTGHTVHVMRNGGGVLARDLSNRGRGVAGNARYRIAGRRVDDRVLHERVRAELGRHVAHPHAVQVQVRDGAVTLTGDVLEGQDRQARKAVRRVPGVRRVETRWTVHRDTAGVPQLQGRGRPREPVPELFQQTWSPTARLLAGCAGVTGWVMARRLPAPFSWAARGAAAAMATRAVTNLPMRRLTGVTAGRRAVDIEDAVTISAPVREVWSMIADYSAFEQCMPDVLEVRRSADGRVSHWKLDGPAGIPIRFDAEETRREEGREIVWKTVEGQLIAHTGAVRLTPEGEDRTRVQVQLTYNPLAGAAGHAVARLLGTDPRRRLREDLSRLKTYAESRARRPVAGSAPAT</sequence>
<dbReference type="SUPFAM" id="SSF55961">
    <property type="entry name" value="Bet v1-like"/>
    <property type="match status" value="1"/>
</dbReference>
<dbReference type="CDD" id="cd07817">
    <property type="entry name" value="SRPBCC_8"/>
    <property type="match status" value="1"/>
</dbReference>
<accession>A0A840P9N4</accession>
<dbReference type="Pfam" id="PF10604">
    <property type="entry name" value="Polyketide_cyc2"/>
    <property type="match status" value="1"/>
</dbReference>
<comment type="caution">
    <text evidence="2">The sequence shown here is derived from an EMBL/GenBank/DDBJ whole genome shotgun (WGS) entry which is preliminary data.</text>
</comment>
<dbReference type="AlphaFoldDB" id="A0A840P9N4"/>
<dbReference type="InterPro" id="IPR047137">
    <property type="entry name" value="ORF3"/>
</dbReference>
<gene>
    <name evidence="2" type="ORF">HNP84_005463</name>
</gene>
<protein>
    <submittedName>
        <fullName evidence="2">Putative membrane protein</fullName>
    </submittedName>
</protein>
<dbReference type="Gene3D" id="3.30.530.20">
    <property type="match status" value="1"/>
</dbReference>
<organism evidence="2 3">
    <name type="scientific">Thermocatellispora tengchongensis</name>
    <dbReference type="NCBI Taxonomy" id="1073253"/>
    <lineage>
        <taxon>Bacteria</taxon>
        <taxon>Bacillati</taxon>
        <taxon>Actinomycetota</taxon>
        <taxon>Actinomycetes</taxon>
        <taxon>Streptosporangiales</taxon>
        <taxon>Streptosporangiaceae</taxon>
        <taxon>Thermocatellispora</taxon>
    </lineage>
</organism>
<dbReference type="PANTHER" id="PTHR33824">
    <property type="entry name" value="POLYKETIDE CYCLASE/DEHYDRASE AND LIPID TRANSPORT SUPERFAMILY PROTEIN"/>
    <property type="match status" value="1"/>
</dbReference>
<dbReference type="Proteomes" id="UP000578449">
    <property type="component" value="Unassembled WGS sequence"/>
</dbReference>
<feature type="domain" description="BON" evidence="1">
    <location>
        <begin position="99"/>
        <end position="165"/>
    </location>
</feature>
<name>A0A840P9N4_9ACTN</name>
<dbReference type="PANTHER" id="PTHR33824:SF7">
    <property type="entry name" value="POLYKETIDE CYCLASE_DEHYDRASE AND LIPID TRANSPORT SUPERFAMILY PROTEIN"/>
    <property type="match status" value="1"/>
</dbReference>
<dbReference type="PROSITE" id="PS50914">
    <property type="entry name" value="BON"/>
    <property type="match status" value="1"/>
</dbReference>